<evidence type="ECO:0000313" key="2">
    <source>
        <dbReference type="Proteomes" id="UP000249402"/>
    </source>
</evidence>
<dbReference type="VEuPathDB" id="FungiDB:BO80DRAFT_444769"/>
<evidence type="ECO:0000313" key="1">
    <source>
        <dbReference type="EMBL" id="RAL01326.1"/>
    </source>
</evidence>
<protein>
    <submittedName>
        <fullName evidence="1">Uncharacterized protein</fullName>
    </submittedName>
</protein>
<dbReference type="STRING" id="1448316.A0A395H0K1"/>
<gene>
    <name evidence="1" type="ORF">BO80DRAFT_444769</name>
</gene>
<dbReference type="EMBL" id="KZ824436">
    <property type="protein sequence ID" value="RAL01326.1"/>
    <property type="molecule type" value="Genomic_DNA"/>
</dbReference>
<dbReference type="OrthoDB" id="3900342at2759"/>
<proteinExistence type="predicted"/>
<sequence length="56" mass="6296">MRPVASPEFKHWQAFGTDGSAFYVIPLTAYAFQGIEVHAMTAFEAQDGHAPRWLSR</sequence>
<dbReference type="AlphaFoldDB" id="A0A395H0K1"/>
<dbReference type="RefSeq" id="XP_025575653.1">
    <property type="nucleotide sequence ID" value="XM_025721453.1"/>
</dbReference>
<dbReference type="GeneID" id="37226318"/>
<keyword evidence="2" id="KW-1185">Reference proteome</keyword>
<dbReference type="Proteomes" id="UP000249402">
    <property type="component" value="Unassembled WGS sequence"/>
</dbReference>
<accession>A0A395H0K1</accession>
<reference evidence="1 2" key="1">
    <citation type="submission" date="2018-02" db="EMBL/GenBank/DDBJ databases">
        <title>The genomes of Aspergillus section Nigri reveals drivers in fungal speciation.</title>
        <authorList>
            <consortium name="DOE Joint Genome Institute"/>
            <person name="Vesth T.C."/>
            <person name="Nybo J."/>
            <person name="Theobald S."/>
            <person name="Brandl J."/>
            <person name="Frisvad J.C."/>
            <person name="Nielsen K.F."/>
            <person name="Lyhne E.K."/>
            <person name="Kogle M.E."/>
            <person name="Kuo A."/>
            <person name="Riley R."/>
            <person name="Clum A."/>
            <person name="Nolan M."/>
            <person name="Lipzen A."/>
            <person name="Salamov A."/>
            <person name="Henrissat B."/>
            <person name="Wiebenga A."/>
            <person name="De vries R.P."/>
            <person name="Grigoriev I.V."/>
            <person name="Mortensen U.H."/>
            <person name="Andersen M.R."/>
            <person name="Baker S.E."/>
        </authorList>
    </citation>
    <scope>NUCLEOTIDE SEQUENCE [LARGE SCALE GENOMIC DNA]</scope>
    <source>
        <strain evidence="1 2">CBS 121593</strain>
    </source>
</reference>
<name>A0A395H0K1_9EURO</name>
<organism evidence="1 2">
    <name type="scientific">Aspergillus ibericus CBS 121593</name>
    <dbReference type="NCBI Taxonomy" id="1448316"/>
    <lineage>
        <taxon>Eukaryota</taxon>
        <taxon>Fungi</taxon>
        <taxon>Dikarya</taxon>
        <taxon>Ascomycota</taxon>
        <taxon>Pezizomycotina</taxon>
        <taxon>Eurotiomycetes</taxon>
        <taxon>Eurotiomycetidae</taxon>
        <taxon>Eurotiales</taxon>
        <taxon>Aspergillaceae</taxon>
        <taxon>Aspergillus</taxon>
        <taxon>Aspergillus subgen. Circumdati</taxon>
    </lineage>
</organism>